<proteinExistence type="inferred from homology"/>
<dbReference type="Gene3D" id="3.90.245.10">
    <property type="entry name" value="Ribonucleoside hydrolase-like"/>
    <property type="match status" value="1"/>
</dbReference>
<dbReference type="PANTHER" id="PTHR46190">
    <property type="entry name" value="SI:CH211-201H21.5-RELATED"/>
    <property type="match status" value="1"/>
</dbReference>
<dbReference type="GO" id="GO:0016799">
    <property type="term" value="F:hydrolase activity, hydrolyzing N-glycosyl compounds"/>
    <property type="evidence" value="ECO:0007669"/>
    <property type="project" value="InterPro"/>
</dbReference>
<dbReference type="Pfam" id="PF01156">
    <property type="entry name" value="IU_nuc_hydro"/>
    <property type="match status" value="1"/>
</dbReference>
<protein>
    <submittedName>
        <fullName evidence="3">Putative inosine-uridine preferring nucleoside hydrolase</fullName>
    </submittedName>
</protein>
<organism evidence="3">
    <name type="scientific">Xenopsylla cheopis</name>
    <name type="common">Oriental rat flea</name>
    <name type="synonym">Pulex cheopis</name>
    <dbReference type="NCBI Taxonomy" id="163159"/>
    <lineage>
        <taxon>Eukaryota</taxon>
        <taxon>Metazoa</taxon>
        <taxon>Ecdysozoa</taxon>
        <taxon>Arthropoda</taxon>
        <taxon>Hexapoda</taxon>
        <taxon>Insecta</taxon>
        <taxon>Pterygota</taxon>
        <taxon>Neoptera</taxon>
        <taxon>Endopterygota</taxon>
        <taxon>Siphonaptera</taxon>
        <taxon>Pulicidae</taxon>
        <taxon>Xenopsyllinae</taxon>
        <taxon>Xenopsylla</taxon>
    </lineage>
</organism>
<dbReference type="EMBL" id="GIIL01000089">
    <property type="protein sequence ID" value="NOV43815.1"/>
    <property type="molecule type" value="Transcribed_RNA"/>
</dbReference>
<comment type="similarity">
    <text evidence="1">Belongs to the IUNH family.</text>
</comment>
<evidence type="ECO:0000256" key="1">
    <source>
        <dbReference type="ARBA" id="ARBA00009176"/>
    </source>
</evidence>
<dbReference type="InterPro" id="IPR052775">
    <property type="entry name" value="IUN_hydrolase"/>
</dbReference>
<dbReference type="PANTHER" id="PTHR46190:SF1">
    <property type="entry name" value="SI:CH211-201H21.5"/>
    <property type="match status" value="1"/>
</dbReference>
<dbReference type="SUPFAM" id="SSF53590">
    <property type="entry name" value="Nucleoside hydrolase"/>
    <property type="match status" value="1"/>
</dbReference>
<evidence type="ECO:0000259" key="2">
    <source>
        <dbReference type="Pfam" id="PF01156"/>
    </source>
</evidence>
<accession>A0A6M2DCA4</accession>
<dbReference type="InterPro" id="IPR001910">
    <property type="entry name" value="Inosine/uridine_hydrolase_dom"/>
</dbReference>
<evidence type="ECO:0000313" key="3">
    <source>
        <dbReference type="EMBL" id="NOV43815.1"/>
    </source>
</evidence>
<reference evidence="3" key="1">
    <citation type="submission" date="2020-03" db="EMBL/GenBank/DDBJ databases">
        <title>Transcriptomic Profiling of the Digestive Tract of the Rat Flea, Xenopsylla cheopis, Following Blood Feeding and Infection with Yersinia pestis.</title>
        <authorList>
            <person name="Bland D.M."/>
            <person name="Martens C.A."/>
            <person name="Virtaneva K."/>
            <person name="Kanakabandi K."/>
            <person name="Long D."/>
            <person name="Rosenke R."/>
            <person name="Saturday G.A."/>
            <person name="Hoyt F.H."/>
            <person name="Bruno D.P."/>
            <person name="Ribeiro J.M.C."/>
            <person name="Hinnebusch J."/>
        </authorList>
    </citation>
    <scope>NUCLEOTIDE SEQUENCE</scope>
</reference>
<feature type="domain" description="Inosine/uridine-preferring nucleoside hydrolase" evidence="2">
    <location>
        <begin position="7"/>
        <end position="311"/>
    </location>
</feature>
<dbReference type="AlphaFoldDB" id="A0A6M2DCA4"/>
<keyword evidence="3" id="KW-0378">Hydrolase</keyword>
<dbReference type="InterPro" id="IPR036452">
    <property type="entry name" value="Ribo_hydro-like"/>
</dbReference>
<dbReference type="CDD" id="cd02649">
    <property type="entry name" value="nuc_hydro_CeIAG"/>
    <property type="match status" value="1"/>
</dbReference>
<name>A0A6M2DCA4_XENCH</name>
<sequence length="325" mass="35951">MSERRRVIIDVDAGSDDAIAMLMLIAAHKRGDIELMGITCVAGNSNVDNVTINVLRVLGAAKALDIPVYKGASEGIIPLDIPHSTESEFHGNDGFGDLQHFGNDPDLSLIKPEHAVNYLISAATKYPNEITFIFVGPLTNAALAIKLDSTFLDKTKDVYIMGGNYKGIGNKTRAAEFNFVSDPEAAFLVLSNARKPVYIVPWETCTGICLPLKWRFDVMGQINSPQMNLMNPVEKSIYSKCQFDQYFVCDAICVASFLCSKLIKNTYKIHATVELQGLYTRGQMVIDHRNILEENLPNVCFVTEVDVELFKKMLLFAAGHENSGY</sequence>